<feature type="transmembrane region" description="Helical" evidence="5">
    <location>
        <begin position="120"/>
        <end position="144"/>
    </location>
</feature>
<dbReference type="InterPro" id="IPR004837">
    <property type="entry name" value="NaCa_Exmemb"/>
</dbReference>
<dbReference type="InterPro" id="IPR044880">
    <property type="entry name" value="NCX_ion-bd_dom_sf"/>
</dbReference>
<feature type="transmembrane region" description="Helical" evidence="5">
    <location>
        <begin position="182"/>
        <end position="199"/>
    </location>
</feature>
<evidence type="ECO:0000313" key="7">
    <source>
        <dbReference type="EMBL" id="GAF74089.1"/>
    </source>
</evidence>
<dbReference type="AlphaFoldDB" id="X0RZ34"/>
<gene>
    <name evidence="7" type="ORF">S01H1_15534</name>
</gene>
<dbReference type="GO" id="GO:0008273">
    <property type="term" value="F:calcium, potassium:sodium antiporter activity"/>
    <property type="evidence" value="ECO:0007669"/>
    <property type="project" value="TreeGrafter"/>
</dbReference>
<evidence type="ECO:0000256" key="1">
    <source>
        <dbReference type="ARBA" id="ARBA00004141"/>
    </source>
</evidence>
<feature type="transmembrane region" description="Helical" evidence="5">
    <location>
        <begin position="6"/>
        <end position="26"/>
    </location>
</feature>
<feature type="transmembrane region" description="Helical" evidence="5">
    <location>
        <begin position="150"/>
        <end position="170"/>
    </location>
</feature>
<dbReference type="PANTHER" id="PTHR10846:SF8">
    <property type="entry name" value="INNER MEMBRANE PROTEIN YRBG"/>
    <property type="match status" value="1"/>
</dbReference>
<evidence type="ECO:0000256" key="2">
    <source>
        <dbReference type="ARBA" id="ARBA00022692"/>
    </source>
</evidence>
<dbReference type="EMBL" id="BARS01008108">
    <property type="protein sequence ID" value="GAF74089.1"/>
    <property type="molecule type" value="Genomic_DNA"/>
</dbReference>
<dbReference type="GO" id="GO:0006874">
    <property type="term" value="P:intracellular calcium ion homeostasis"/>
    <property type="evidence" value="ECO:0007669"/>
    <property type="project" value="TreeGrafter"/>
</dbReference>
<dbReference type="InterPro" id="IPR004481">
    <property type="entry name" value="K/Na/Ca-exchanger"/>
</dbReference>
<sequence length="200" mass="22182">WDGVLGRGDGLILISVFVFYIFWLSFNKERFKEPSEGEEEQMPSILKEFKVFMKDLGLIILSVVFLLLAAEGVVQSAKFFAVTLNISLPIIGILIVALGNALPEIHFAIASAKAGKTEMILGNLMGAVIIPATLVLGTVALIHPITVPNFTPFAIARIFLIISAITFYIFTRRYRKITKKEAIILLLLYVAFVIIEILIK</sequence>
<comment type="caution">
    <text evidence="7">The sequence shown here is derived from an EMBL/GenBank/DDBJ whole genome shotgun (WGS) entry which is preliminary data.</text>
</comment>
<protein>
    <recommendedName>
        <fullName evidence="6">Sodium/calcium exchanger membrane region domain-containing protein</fullName>
    </recommendedName>
</protein>
<keyword evidence="3 5" id="KW-1133">Transmembrane helix</keyword>
<dbReference type="PANTHER" id="PTHR10846">
    <property type="entry name" value="SODIUM/POTASSIUM/CALCIUM EXCHANGER"/>
    <property type="match status" value="1"/>
</dbReference>
<name>X0RZ34_9ZZZZ</name>
<evidence type="ECO:0000256" key="5">
    <source>
        <dbReference type="SAM" id="Phobius"/>
    </source>
</evidence>
<evidence type="ECO:0000256" key="4">
    <source>
        <dbReference type="ARBA" id="ARBA00023136"/>
    </source>
</evidence>
<feature type="transmembrane region" description="Helical" evidence="5">
    <location>
        <begin position="79"/>
        <end position="99"/>
    </location>
</feature>
<comment type="subcellular location">
    <subcellularLocation>
        <location evidence="1">Membrane</location>
        <topology evidence="1">Multi-pass membrane protein</topology>
    </subcellularLocation>
</comment>
<dbReference type="Pfam" id="PF01699">
    <property type="entry name" value="Na_Ca_ex"/>
    <property type="match status" value="1"/>
</dbReference>
<keyword evidence="2 5" id="KW-0812">Transmembrane</keyword>
<dbReference type="Gene3D" id="1.20.1420.30">
    <property type="entry name" value="NCX, central ion-binding region"/>
    <property type="match status" value="1"/>
</dbReference>
<reference evidence="7" key="1">
    <citation type="journal article" date="2014" name="Front. Microbiol.">
        <title>High frequency of phylogenetically diverse reductive dehalogenase-homologous genes in deep subseafloor sedimentary metagenomes.</title>
        <authorList>
            <person name="Kawai M."/>
            <person name="Futagami T."/>
            <person name="Toyoda A."/>
            <person name="Takaki Y."/>
            <person name="Nishi S."/>
            <person name="Hori S."/>
            <person name="Arai W."/>
            <person name="Tsubouchi T."/>
            <person name="Morono Y."/>
            <person name="Uchiyama I."/>
            <person name="Ito T."/>
            <person name="Fujiyama A."/>
            <person name="Inagaki F."/>
            <person name="Takami H."/>
        </authorList>
    </citation>
    <scope>NUCLEOTIDE SEQUENCE</scope>
    <source>
        <strain evidence="7">Expedition CK06-06</strain>
    </source>
</reference>
<feature type="transmembrane region" description="Helical" evidence="5">
    <location>
        <begin position="56"/>
        <end position="73"/>
    </location>
</feature>
<feature type="non-terminal residue" evidence="7">
    <location>
        <position position="1"/>
    </location>
</feature>
<accession>X0RZ34</accession>
<dbReference type="GO" id="GO:0005262">
    <property type="term" value="F:calcium channel activity"/>
    <property type="evidence" value="ECO:0007669"/>
    <property type="project" value="TreeGrafter"/>
</dbReference>
<evidence type="ECO:0000256" key="3">
    <source>
        <dbReference type="ARBA" id="ARBA00022989"/>
    </source>
</evidence>
<proteinExistence type="predicted"/>
<feature type="domain" description="Sodium/calcium exchanger membrane region" evidence="6">
    <location>
        <begin position="56"/>
        <end position="196"/>
    </location>
</feature>
<organism evidence="7">
    <name type="scientific">marine sediment metagenome</name>
    <dbReference type="NCBI Taxonomy" id="412755"/>
    <lineage>
        <taxon>unclassified sequences</taxon>
        <taxon>metagenomes</taxon>
        <taxon>ecological metagenomes</taxon>
    </lineage>
</organism>
<dbReference type="GO" id="GO:0005886">
    <property type="term" value="C:plasma membrane"/>
    <property type="evidence" value="ECO:0007669"/>
    <property type="project" value="TreeGrafter"/>
</dbReference>
<keyword evidence="4 5" id="KW-0472">Membrane</keyword>
<evidence type="ECO:0000259" key="6">
    <source>
        <dbReference type="Pfam" id="PF01699"/>
    </source>
</evidence>